<evidence type="ECO:0000256" key="4">
    <source>
        <dbReference type="ARBA" id="ARBA00022729"/>
    </source>
</evidence>
<accession>A0A3E1RCH8</accession>
<dbReference type="GO" id="GO:0055085">
    <property type="term" value="P:transmembrane transport"/>
    <property type="evidence" value="ECO:0007669"/>
    <property type="project" value="InterPro"/>
</dbReference>
<evidence type="ECO:0000313" key="6">
    <source>
        <dbReference type="Proteomes" id="UP000260665"/>
    </source>
</evidence>
<dbReference type="RefSeq" id="WP_117177485.1">
    <property type="nucleotide sequence ID" value="NZ_QFZK01000006.1"/>
</dbReference>
<dbReference type="CDD" id="cd13672">
    <property type="entry name" value="PBP2_TRAP_Siap"/>
    <property type="match status" value="1"/>
</dbReference>
<comment type="subcellular location">
    <subcellularLocation>
        <location evidence="1">Cell envelope</location>
    </subcellularLocation>
</comment>
<sequence length="344" mass="37350">MPIPFPTSFPPVRSVSRRSVLAASAGVALAAGGVPALAQSKIVLRISTPAVPDDWHARMWTVFKDSLEKSAPGEFDVQINLNASLFKQGAEPTAMARGNLELTTVSAQDLAKQVPEFSIFTAGYIVRDPAQQQKIFNGPIGAEMFKLVAEKMDISPLSTCYYGTRQVNLREVRTVKTPADLKGVKLRMPGSKEWLFLGEALGATPTPLAFGEVYLGLKSGTIDGQDNPLPTVKAAKFYEVTKQIVLTSHLVDALFIAISSKTLKALSPANQQKVLAAAKAASAYNNDNRIKEEAQLVEFFKKEGLQVSTPDLDAFHKTVQAAYQNSDYAKVWPKGLLERINATK</sequence>
<dbReference type="AlphaFoldDB" id="A0A3E1RCH8"/>
<dbReference type="Gene3D" id="3.40.190.170">
    <property type="entry name" value="Bacterial extracellular solute-binding protein, family 7"/>
    <property type="match status" value="1"/>
</dbReference>
<dbReference type="PROSITE" id="PS51318">
    <property type="entry name" value="TAT"/>
    <property type="match status" value="1"/>
</dbReference>
<keyword evidence="6" id="KW-1185">Reference proteome</keyword>
<dbReference type="EMBL" id="QFZK01000006">
    <property type="protein sequence ID" value="RFO96742.1"/>
    <property type="molecule type" value="Genomic_DNA"/>
</dbReference>
<gene>
    <name evidence="5" type="ORF">DIC66_12060</name>
</gene>
<dbReference type="NCBIfam" id="NF037995">
    <property type="entry name" value="TRAP_S1"/>
    <property type="match status" value="1"/>
</dbReference>
<organism evidence="5 6">
    <name type="scientific">Rhodoferax lacus</name>
    <dbReference type="NCBI Taxonomy" id="2184758"/>
    <lineage>
        <taxon>Bacteria</taxon>
        <taxon>Pseudomonadati</taxon>
        <taxon>Pseudomonadota</taxon>
        <taxon>Betaproteobacteria</taxon>
        <taxon>Burkholderiales</taxon>
        <taxon>Comamonadaceae</taxon>
        <taxon>Rhodoferax</taxon>
    </lineage>
</organism>
<evidence type="ECO:0000313" key="5">
    <source>
        <dbReference type="EMBL" id="RFO96742.1"/>
    </source>
</evidence>
<dbReference type="GO" id="GO:0030288">
    <property type="term" value="C:outer membrane-bounded periplasmic space"/>
    <property type="evidence" value="ECO:0007669"/>
    <property type="project" value="InterPro"/>
</dbReference>
<keyword evidence="4" id="KW-0732">Signal</keyword>
<name>A0A3E1RCH8_9BURK</name>
<proteinExistence type="inferred from homology"/>
<evidence type="ECO:0000256" key="3">
    <source>
        <dbReference type="ARBA" id="ARBA00022448"/>
    </source>
</evidence>
<dbReference type="NCBIfam" id="TIGR00787">
    <property type="entry name" value="dctP"/>
    <property type="match status" value="1"/>
</dbReference>
<evidence type="ECO:0000256" key="2">
    <source>
        <dbReference type="ARBA" id="ARBA00009023"/>
    </source>
</evidence>
<dbReference type="OrthoDB" id="9794826at2"/>
<comment type="similarity">
    <text evidence="2">Belongs to the bacterial solute-binding protein 7 family.</text>
</comment>
<evidence type="ECO:0000256" key="1">
    <source>
        <dbReference type="ARBA" id="ARBA00004196"/>
    </source>
</evidence>
<comment type="caution">
    <text evidence="5">The sequence shown here is derived from an EMBL/GenBank/DDBJ whole genome shotgun (WGS) entry which is preliminary data.</text>
</comment>
<protein>
    <submittedName>
        <fullName evidence="5">C4-dicarboxylate ABC transporter</fullName>
    </submittedName>
</protein>
<keyword evidence="3" id="KW-0813">Transport</keyword>
<dbReference type="InterPro" id="IPR018389">
    <property type="entry name" value="DctP_fam"/>
</dbReference>
<dbReference type="InterPro" id="IPR004682">
    <property type="entry name" value="TRAP_DctP"/>
</dbReference>
<dbReference type="Proteomes" id="UP000260665">
    <property type="component" value="Unassembled WGS sequence"/>
</dbReference>
<dbReference type="PANTHER" id="PTHR33376">
    <property type="match status" value="1"/>
</dbReference>
<dbReference type="InterPro" id="IPR038404">
    <property type="entry name" value="TRAP_DctP_sf"/>
</dbReference>
<dbReference type="PANTHER" id="PTHR33376:SF4">
    <property type="entry name" value="SIALIC ACID-BINDING PERIPLASMIC PROTEIN SIAP"/>
    <property type="match status" value="1"/>
</dbReference>
<dbReference type="Pfam" id="PF03480">
    <property type="entry name" value="DctP"/>
    <property type="match status" value="1"/>
</dbReference>
<reference evidence="5 6" key="1">
    <citation type="submission" date="2018-05" db="EMBL/GenBank/DDBJ databases">
        <title>Rhodoferax soyangensis sp.nov., isolated from an oligotrophic freshwater lake.</title>
        <authorList>
            <person name="Park M."/>
        </authorList>
    </citation>
    <scope>NUCLEOTIDE SEQUENCE [LARGE SCALE GENOMIC DNA]</scope>
    <source>
        <strain evidence="5 6">IMCC26218</strain>
    </source>
</reference>
<dbReference type="InterPro" id="IPR006311">
    <property type="entry name" value="TAT_signal"/>
</dbReference>